<keyword evidence="3" id="KW-1185">Reference proteome</keyword>
<dbReference type="EMBL" id="LOCQ01000038">
    <property type="protein sequence ID" value="OBV41173.1"/>
    <property type="molecule type" value="Genomic_DNA"/>
</dbReference>
<proteinExistence type="predicted"/>
<organism evidence="2 3">
    <name type="scientific">Janthinobacterium psychrotolerans</name>
    <dbReference type="NCBI Taxonomy" id="1747903"/>
    <lineage>
        <taxon>Bacteria</taxon>
        <taxon>Pseudomonadati</taxon>
        <taxon>Pseudomonadota</taxon>
        <taxon>Betaproteobacteria</taxon>
        <taxon>Burkholderiales</taxon>
        <taxon>Oxalobacteraceae</taxon>
        <taxon>Janthinobacterium</taxon>
    </lineage>
</organism>
<feature type="region of interest" description="Disordered" evidence="1">
    <location>
        <begin position="173"/>
        <end position="192"/>
    </location>
</feature>
<evidence type="ECO:0000256" key="1">
    <source>
        <dbReference type="SAM" id="MobiDB-lite"/>
    </source>
</evidence>
<name>A0A1A7CA32_9BURK</name>
<reference evidence="2 3" key="1">
    <citation type="submission" date="2016-04" db="EMBL/GenBank/DDBJ databases">
        <title>Draft genome sequence of Janthinobacterium psychrotolerans sp. nov., isolated from freshwater sediments in Denmark.</title>
        <authorList>
            <person name="Gong X."/>
            <person name="Skrivergaard S."/>
            <person name="Korsgaard B.S."/>
            <person name="Schreiber L."/>
            <person name="Marshall I.P."/>
            <person name="Finster K."/>
            <person name="Schramm A."/>
        </authorList>
    </citation>
    <scope>NUCLEOTIDE SEQUENCE [LARGE SCALE GENOMIC DNA]</scope>
    <source>
        <strain evidence="2 3">S3-2</strain>
    </source>
</reference>
<dbReference type="Proteomes" id="UP000092713">
    <property type="component" value="Unassembled WGS sequence"/>
</dbReference>
<evidence type="ECO:0000313" key="3">
    <source>
        <dbReference type="Proteomes" id="UP000092713"/>
    </source>
</evidence>
<accession>A0A1A7CA32</accession>
<dbReference type="AlphaFoldDB" id="A0A1A7CA32"/>
<comment type="caution">
    <text evidence="2">The sequence shown here is derived from an EMBL/GenBank/DDBJ whole genome shotgun (WGS) entry which is preliminary data.</text>
</comment>
<protein>
    <submittedName>
        <fullName evidence="2">Uncharacterized protein</fullName>
    </submittedName>
</protein>
<evidence type="ECO:0000313" key="2">
    <source>
        <dbReference type="EMBL" id="OBV41173.1"/>
    </source>
</evidence>
<gene>
    <name evidence="2" type="ORF">ASR47_102530</name>
</gene>
<dbReference type="STRING" id="1747903.ASR47_102530"/>
<sequence length="227" mass="26347">MWAPNHRRIRLSLRARSSRQRWLRWKHKRPQYRLRTRSRGKFGDSLLMSLSAQKYCLKARVRVSPYRISRRSKRWGFTPVATPNGESMRKCLPKRCMRTPNVYWPGQRLTKLRFNACIQMRRSSTSRACKPATCPTVKLMLPTYHVKPRDRPDLQVGGGHDYQAQLPGVGRRPCLGQRMGQRRSREEQISPSRSDTTWISACGQDEACSCTSTVCRCVARVANAIRK</sequence>